<comment type="caution">
    <text evidence="1">The sequence shown here is derived from an EMBL/GenBank/DDBJ whole genome shotgun (WGS) entry which is preliminary data.</text>
</comment>
<protein>
    <recommendedName>
        <fullName evidence="3">ArsR family transcriptional regulator</fullName>
    </recommendedName>
</protein>
<evidence type="ECO:0000313" key="2">
    <source>
        <dbReference type="Proteomes" id="UP000236569"/>
    </source>
</evidence>
<proteinExistence type="predicted"/>
<organism evidence="1 2">
    <name type="scientific">Deinococcus aerius</name>
    <dbReference type="NCBI Taxonomy" id="200253"/>
    <lineage>
        <taxon>Bacteria</taxon>
        <taxon>Thermotogati</taxon>
        <taxon>Deinococcota</taxon>
        <taxon>Deinococci</taxon>
        <taxon>Deinococcales</taxon>
        <taxon>Deinococcaceae</taxon>
        <taxon>Deinococcus</taxon>
    </lineage>
</organism>
<dbReference type="OrthoDB" id="66712at2"/>
<dbReference type="SUPFAM" id="SSF46785">
    <property type="entry name" value="Winged helix' DNA-binding domain"/>
    <property type="match status" value="1"/>
</dbReference>
<dbReference type="Gene3D" id="1.10.10.10">
    <property type="entry name" value="Winged helix-like DNA-binding domain superfamily/Winged helix DNA-binding domain"/>
    <property type="match status" value="1"/>
</dbReference>
<sequence>MTLPDSPSFHQVTDPRQAAILTDPAGKAFFAPFLARERTVREAAEIVGCALNTMLYRVRVMLAAGLLKVVEVRPRAGRAIKVYRSVYDAYFVPFGVTPYATLEERVAAQGRPLFARLTSAYAAALHAHGLFGNALLLGENGAVWTTDLPPEVTRDGRPLVFSDMTVHLETDQAHQAARQLSGAFREAIQAEQQQASGRTSGYVMMVALIPLDAGP</sequence>
<evidence type="ECO:0008006" key="3">
    <source>
        <dbReference type="Google" id="ProtNLM"/>
    </source>
</evidence>
<accession>A0A2I9DBL3</accession>
<dbReference type="Proteomes" id="UP000236569">
    <property type="component" value="Unassembled WGS sequence"/>
</dbReference>
<dbReference type="InterPro" id="IPR036390">
    <property type="entry name" value="WH_DNA-bd_sf"/>
</dbReference>
<name>A0A2I9DBL3_9DEIO</name>
<dbReference type="AlphaFoldDB" id="A0A2I9DBL3"/>
<evidence type="ECO:0000313" key="1">
    <source>
        <dbReference type="EMBL" id="GBF08070.1"/>
    </source>
</evidence>
<gene>
    <name evidence="1" type="ORF">DAERI_220013</name>
</gene>
<reference evidence="2" key="1">
    <citation type="submission" date="2018-01" db="EMBL/GenBank/DDBJ databases">
        <title>Draft Genome Sequence of the Radioresistant Bacterium Deinococcus aerius TR0125, Isolated from the Higher Atmosphere above Japan.</title>
        <authorList>
            <person name="Satoh K."/>
            <person name="Arai H."/>
            <person name="Sanzen T."/>
            <person name="Kawaguchi Y."/>
            <person name="Hayashi H."/>
            <person name="Yokobori S."/>
            <person name="Yamagishi A."/>
            <person name="Oono Y."/>
            <person name="Narumi I."/>
        </authorList>
    </citation>
    <scope>NUCLEOTIDE SEQUENCE [LARGE SCALE GENOMIC DNA]</scope>
    <source>
        <strain evidence="2">TR0125</strain>
    </source>
</reference>
<keyword evidence="2" id="KW-1185">Reference proteome</keyword>
<dbReference type="EMBL" id="BFAG01000022">
    <property type="protein sequence ID" value="GBF08070.1"/>
    <property type="molecule type" value="Genomic_DNA"/>
</dbReference>
<dbReference type="RefSeq" id="WP_103131352.1">
    <property type="nucleotide sequence ID" value="NZ_BFAG01000022.1"/>
</dbReference>
<dbReference type="InterPro" id="IPR036388">
    <property type="entry name" value="WH-like_DNA-bd_sf"/>
</dbReference>